<proteinExistence type="predicted"/>
<dbReference type="SUPFAM" id="SSF51905">
    <property type="entry name" value="FAD/NAD(P)-binding domain"/>
    <property type="match status" value="1"/>
</dbReference>
<dbReference type="PANTHER" id="PTHR16128">
    <property type="entry name" value="FAD/NAD(P)-BINDING OXIDOREDUCTASE FAMILY PROTEIN"/>
    <property type="match status" value="1"/>
</dbReference>
<dbReference type="Proteomes" id="UP001225906">
    <property type="component" value="Unassembled WGS sequence"/>
</dbReference>
<dbReference type="PRINTS" id="PR00419">
    <property type="entry name" value="ADXRDTASE"/>
</dbReference>
<accession>A0ABT9JV91</accession>
<name>A0ABT9JV91_9PROT</name>
<dbReference type="RefSeq" id="WP_306390096.1">
    <property type="nucleotide sequence ID" value="NZ_JAVCAP010000022.1"/>
</dbReference>
<evidence type="ECO:0000313" key="1">
    <source>
        <dbReference type="EMBL" id="MDP8568374.1"/>
    </source>
</evidence>
<dbReference type="Gene3D" id="3.90.660.10">
    <property type="match status" value="1"/>
</dbReference>
<dbReference type="InterPro" id="IPR036188">
    <property type="entry name" value="FAD/NAD-bd_sf"/>
</dbReference>
<protein>
    <submittedName>
        <fullName evidence="1">FAD-dependent oxidoreductase</fullName>
    </submittedName>
</protein>
<keyword evidence="2" id="KW-1185">Reference proteome</keyword>
<reference evidence="2" key="1">
    <citation type="journal article" date="2019" name="Int. J. Syst. Evol. Microbiol.">
        <title>The Global Catalogue of Microorganisms (GCM) 10K type strain sequencing project: providing services to taxonomists for standard genome sequencing and annotation.</title>
        <authorList>
            <consortium name="The Broad Institute Genomics Platform"/>
            <consortium name="The Broad Institute Genome Sequencing Center for Infectious Disease"/>
            <person name="Wu L."/>
            <person name="Ma J."/>
        </authorList>
    </citation>
    <scope>NUCLEOTIDE SEQUENCE [LARGE SCALE GENOMIC DNA]</scope>
    <source>
        <strain evidence="2">VKM B-3159</strain>
    </source>
</reference>
<organism evidence="1 2">
    <name type="scientific">Methylophilus aquaticus</name>
    <dbReference type="NCBI Taxonomy" id="1971610"/>
    <lineage>
        <taxon>Bacteria</taxon>
        <taxon>Pseudomonadati</taxon>
        <taxon>Pseudomonadota</taxon>
        <taxon>Betaproteobacteria</taxon>
        <taxon>Nitrosomonadales</taxon>
        <taxon>Methylophilaceae</taxon>
        <taxon>Methylophilus</taxon>
    </lineage>
</organism>
<dbReference type="PROSITE" id="PS51257">
    <property type="entry name" value="PROKAR_LIPOPROTEIN"/>
    <property type="match status" value="1"/>
</dbReference>
<dbReference type="Gene3D" id="3.50.50.60">
    <property type="entry name" value="FAD/NAD(P)-binding domain"/>
    <property type="match status" value="1"/>
</dbReference>
<comment type="caution">
    <text evidence="1">The sequence shown here is derived from an EMBL/GenBank/DDBJ whole genome shotgun (WGS) entry which is preliminary data.</text>
</comment>
<dbReference type="EMBL" id="JAVCAP010000022">
    <property type="protein sequence ID" value="MDP8568374.1"/>
    <property type="molecule type" value="Genomic_DNA"/>
</dbReference>
<gene>
    <name evidence="1" type="ORF">Q9291_10985</name>
</gene>
<dbReference type="Pfam" id="PF13450">
    <property type="entry name" value="NAD_binding_8"/>
    <property type="match status" value="1"/>
</dbReference>
<dbReference type="PANTHER" id="PTHR16128:SF5">
    <property type="entry name" value="FAD_NAD(P)-BINDING OXIDOREDUCTASE FAMILY PROTEIN"/>
    <property type="match status" value="1"/>
</dbReference>
<sequence length="339" mass="36518">MGAVKNVAVIGAGMAGLACGQALQQAGFLVTVFEKSRGPSGRVSTRTGEGWQCDHGAQYFTVSQPAFATQVQRWLQAGVVAEWHGRLFETDGVQFSPKQSEKVRYVGVPKNTAPAREMAGLLEVAFEHTVTGLRMQAGKWHVRSQAHGEYPETFDQLVLAIPSPQAHALLAAEALPFTDLAGGVKMRGCWALMARYPQALDLPFDGVFVNSGPLSWVARDSSKPGRLPVEGATQEVWVLHASAEWSEANIAREAEAVAPELIAAFIKLGGTIPAEYSIHRWRYADCADYVDAGFMWDADAQLGLCGDWLNGGKVEGAWMSGYLLASRLAQNTGHSVTCA</sequence>
<evidence type="ECO:0000313" key="2">
    <source>
        <dbReference type="Proteomes" id="UP001225906"/>
    </source>
</evidence>